<feature type="coiled-coil region" evidence="1">
    <location>
        <begin position="352"/>
        <end position="379"/>
    </location>
</feature>
<keyword evidence="1" id="KW-0175">Coiled coil</keyword>
<dbReference type="Gene3D" id="2.160.20.80">
    <property type="entry name" value="E3 ubiquitin-protein ligase SopA"/>
    <property type="match status" value="1"/>
</dbReference>
<evidence type="ECO:0000313" key="3">
    <source>
        <dbReference type="Proteomes" id="UP000597444"/>
    </source>
</evidence>
<dbReference type="RefSeq" id="WP_220203832.1">
    <property type="nucleotide sequence ID" value="NZ_BNJK01000001.1"/>
</dbReference>
<gene>
    <name evidence="2" type="ORF">KSF_030740</name>
</gene>
<organism evidence="2 3">
    <name type="scientific">Reticulibacter mediterranei</name>
    <dbReference type="NCBI Taxonomy" id="2778369"/>
    <lineage>
        <taxon>Bacteria</taxon>
        <taxon>Bacillati</taxon>
        <taxon>Chloroflexota</taxon>
        <taxon>Ktedonobacteria</taxon>
        <taxon>Ktedonobacterales</taxon>
        <taxon>Reticulibacteraceae</taxon>
        <taxon>Reticulibacter</taxon>
    </lineage>
</organism>
<dbReference type="Pfam" id="PF00805">
    <property type="entry name" value="Pentapeptide"/>
    <property type="match status" value="3"/>
</dbReference>
<proteinExistence type="predicted"/>
<comment type="caution">
    <text evidence="2">The sequence shown here is derived from an EMBL/GenBank/DDBJ whole genome shotgun (WGS) entry which is preliminary data.</text>
</comment>
<evidence type="ECO:0000256" key="1">
    <source>
        <dbReference type="SAM" id="Coils"/>
    </source>
</evidence>
<dbReference type="SUPFAM" id="SSF141571">
    <property type="entry name" value="Pentapeptide repeat-like"/>
    <property type="match status" value="1"/>
</dbReference>
<dbReference type="Proteomes" id="UP000597444">
    <property type="component" value="Unassembled WGS sequence"/>
</dbReference>
<dbReference type="AlphaFoldDB" id="A0A8J3IES6"/>
<dbReference type="PANTHER" id="PTHR14136:SF17">
    <property type="entry name" value="BTB_POZ DOMAIN-CONTAINING PROTEIN KCTD9"/>
    <property type="match status" value="1"/>
</dbReference>
<sequence>MANTEHTEILRSGVDMWNRWRKGHASIQPNLRRANLKRANLREANLREANLSGANLSGADLSRTDLRNANLGRADLSGAILNRANLYRTNFRNANLRRADLRNADPIRADLSGADLSGADLSGADLSLATLVETNLTEAILTNCRIYGIAVWSVELQGTKQNNLVITPDDEPIITVDNLKVAQFIYLLLNNAEIRSVIDTITSKVVLILGRFSLERKVILDALRHELRNHNYSPVIFDFAPPKSLDLTETVSTLAHLARFIIVDLTDPNSAPHEIATIAPQCIRPIKPIISSKLITKDGKEVEQWREYEMFRDLRRRYHWILDTFRYQDIPHLINSLQEDIIQPAEEKIHRWEPEKERIKELEEKNRQLEEEIEKLKWGQ</sequence>
<evidence type="ECO:0008006" key="4">
    <source>
        <dbReference type="Google" id="ProtNLM"/>
    </source>
</evidence>
<keyword evidence="3" id="KW-1185">Reference proteome</keyword>
<protein>
    <recommendedName>
        <fullName evidence="4">Pentapeptide repeat-containing protein</fullName>
    </recommendedName>
</protein>
<reference evidence="2" key="1">
    <citation type="submission" date="2020-10" db="EMBL/GenBank/DDBJ databases">
        <title>Taxonomic study of unclassified bacteria belonging to the class Ktedonobacteria.</title>
        <authorList>
            <person name="Yabe S."/>
            <person name="Wang C.M."/>
            <person name="Zheng Y."/>
            <person name="Sakai Y."/>
            <person name="Cavaletti L."/>
            <person name="Monciardini P."/>
            <person name="Donadio S."/>
        </authorList>
    </citation>
    <scope>NUCLEOTIDE SEQUENCE</scope>
    <source>
        <strain evidence="2">ID150040</strain>
    </source>
</reference>
<dbReference type="PANTHER" id="PTHR14136">
    <property type="entry name" value="BTB_POZ DOMAIN-CONTAINING PROTEIN KCTD9"/>
    <property type="match status" value="1"/>
</dbReference>
<name>A0A8J3IES6_9CHLR</name>
<dbReference type="InterPro" id="IPR051082">
    <property type="entry name" value="Pentapeptide-BTB/POZ_domain"/>
</dbReference>
<accession>A0A8J3IES6</accession>
<dbReference type="EMBL" id="BNJK01000001">
    <property type="protein sequence ID" value="GHO93026.1"/>
    <property type="molecule type" value="Genomic_DNA"/>
</dbReference>
<evidence type="ECO:0000313" key="2">
    <source>
        <dbReference type="EMBL" id="GHO93026.1"/>
    </source>
</evidence>
<dbReference type="InterPro" id="IPR001646">
    <property type="entry name" value="5peptide_repeat"/>
</dbReference>